<dbReference type="EMBL" id="JACHJT010000001">
    <property type="protein sequence ID" value="MBB4932245.1"/>
    <property type="molecule type" value="Genomic_DNA"/>
</dbReference>
<evidence type="ECO:0000313" key="1">
    <source>
        <dbReference type="EMBL" id="MBB4932245.1"/>
    </source>
</evidence>
<sequence length="72" mass="7957">MSAPREFHAPCLGRDREMYELLRAGRVDEAAGRLAAYLDTAERQLVEAFTGAGEGGWAFWLRGRDGVHTHPG</sequence>
<dbReference type="AlphaFoldDB" id="A0A7W7RHU9"/>
<gene>
    <name evidence="1" type="ORF">F4561_003065</name>
</gene>
<accession>A0A7W7RHU9</accession>
<organism evidence="1 2">
    <name type="scientific">Lipingzhangella halophila</name>
    <dbReference type="NCBI Taxonomy" id="1783352"/>
    <lineage>
        <taxon>Bacteria</taxon>
        <taxon>Bacillati</taxon>
        <taxon>Actinomycetota</taxon>
        <taxon>Actinomycetes</taxon>
        <taxon>Streptosporangiales</taxon>
        <taxon>Nocardiopsidaceae</taxon>
        <taxon>Lipingzhangella</taxon>
    </lineage>
</organism>
<keyword evidence="2" id="KW-1185">Reference proteome</keyword>
<dbReference type="Proteomes" id="UP000523007">
    <property type="component" value="Unassembled WGS sequence"/>
</dbReference>
<evidence type="ECO:0000313" key="2">
    <source>
        <dbReference type="Proteomes" id="UP000523007"/>
    </source>
</evidence>
<proteinExistence type="predicted"/>
<reference evidence="1 2" key="1">
    <citation type="submission" date="2020-08" db="EMBL/GenBank/DDBJ databases">
        <title>Sequencing the genomes of 1000 actinobacteria strains.</title>
        <authorList>
            <person name="Klenk H.-P."/>
        </authorList>
    </citation>
    <scope>NUCLEOTIDE SEQUENCE [LARGE SCALE GENOMIC DNA]</scope>
    <source>
        <strain evidence="1 2">DSM 102030</strain>
    </source>
</reference>
<dbReference type="RefSeq" id="WP_184579549.1">
    <property type="nucleotide sequence ID" value="NZ_JACHJT010000001.1"/>
</dbReference>
<comment type="caution">
    <text evidence="1">The sequence shown here is derived from an EMBL/GenBank/DDBJ whole genome shotgun (WGS) entry which is preliminary data.</text>
</comment>
<protein>
    <submittedName>
        <fullName evidence="1">Uncharacterized protein</fullName>
    </submittedName>
</protein>
<name>A0A7W7RHU9_9ACTN</name>